<dbReference type="GO" id="GO:0015232">
    <property type="term" value="F:heme transmembrane transporter activity"/>
    <property type="evidence" value="ECO:0007669"/>
    <property type="project" value="InterPro"/>
</dbReference>
<proteinExistence type="inferred from homology"/>
<reference evidence="3" key="3">
    <citation type="journal article" date="2017" name="Nature">
        <title>Genome sequence of the progenitor of the wheat D genome Aegilops tauschii.</title>
        <authorList>
            <person name="Luo M.C."/>
            <person name="Gu Y.Q."/>
            <person name="Puiu D."/>
            <person name="Wang H."/>
            <person name="Twardziok S.O."/>
            <person name="Deal K.R."/>
            <person name="Huo N."/>
            <person name="Zhu T."/>
            <person name="Wang L."/>
            <person name="Wang Y."/>
            <person name="McGuire P.E."/>
            <person name="Liu S."/>
            <person name="Long H."/>
            <person name="Ramasamy R.K."/>
            <person name="Rodriguez J.C."/>
            <person name="Van S.L."/>
            <person name="Yuan L."/>
            <person name="Wang Z."/>
            <person name="Xia Z."/>
            <person name="Xiao L."/>
            <person name="Anderson O.D."/>
            <person name="Ouyang S."/>
            <person name="Liang Y."/>
            <person name="Zimin A.V."/>
            <person name="Pertea G."/>
            <person name="Qi P."/>
            <person name="Bennetzen J.L."/>
            <person name="Dai X."/>
            <person name="Dawson M.W."/>
            <person name="Muller H.G."/>
            <person name="Kugler K."/>
            <person name="Rivarola-Duarte L."/>
            <person name="Spannagl M."/>
            <person name="Mayer K.F.X."/>
            <person name="Lu F.H."/>
            <person name="Bevan M.W."/>
            <person name="Leroy P."/>
            <person name="Li P."/>
            <person name="You F.M."/>
            <person name="Sun Q."/>
            <person name="Liu Z."/>
            <person name="Lyons E."/>
            <person name="Wicker T."/>
            <person name="Salzberg S.L."/>
            <person name="Devos K.M."/>
            <person name="Dvorak J."/>
        </authorList>
    </citation>
    <scope>NUCLEOTIDE SEQUENCE [LARGE SCALE GENOMIC DNA]</scope>
    <source>
        <strain evidence="3">cv. AL8/78</strain>
    </source>
</reference>
<reference evidence="4" key="1">
    <citation type="journal article" date="2014" name="Science">
        <title>Ancient hybridizations among the ancestral genomes of bread wheat.</title>
        <authorList>
            <consortium name="International Wheat Genome Sequencing Consortium,"/>
            <person name="Marcussen T."/>
            <person name="Sandve S.R."/>
            <person name="Heier L."/>
            <person name="Spannagl M."/>
            <person name="Pfeifer M."/>
            <person name="Jakobsen K.S."/>
            <person name="Wulff B.B."/>
            <person name="Steuernagel B."/>
            <person name="Mayer K.F."/>
            <person name="Olsen O.A."/>
        </authorList>
    </citation>
    <scope>NUCLEOTIDE SEQUENCE [LARGE SCALE GENOMIC DNA]</scope>
    <source>
        <strain evidence="4">cv. AL8/78</strain>
    </source>
</reference>
<dbReference type="GO" id="GO:0017004">
    <property type="term" value="P:cytochrome complex assembly"/>
    <property type="evidence" value="ECO:0007669"/>
    <property type="project" value="UniProtKB-KW"/>
</dbReference>
<dbReference type="InterPro" id="IPR003567">
    <property type="entry name" value="Cyt_c_biogenesis"/>
</dbReference>
<accession>A0A453TDX4</accession>
<organism evidence="3 4">
    <name type="scientific">Aegilops tauschii subsp. strangulata</name>
    <name type="common">Goatgrass</name>
    <dbReference type="NCBI Taxonomy" id="200361"/>
    <lineage>
        <taxon>Eukaryota</taxon>
        <taxon>Viridiplantae</taxon>
        <taxon>Streptophyta</taxon>
        <taxon>Embryophyta</taxon>
        <taxon>Tracheophyta</taxon>
        <taxon>Spermatophyta</taxon>
        <taxon>Magnoliopsida</taxon>
        <taxon>Liliopsida</taxon>
        <taxon>Poales</taxon>
        <taxon>Poaceae</taxon>
        <taxon>BOP clade</taxon>
        <taxon>Pooideae</taxon>
        <taxon>Triticodae</taxon>
        <taxon>Triticeae</taxon>
        <taxon>Triticinae</taxon>
        <taxon>Aegilops</taxon>
    </lineage>
</organism>
<dbReference type="Proteomes" id="UP000015105">
    <property type="component" value="Chromosome 7D"/>
</dbReference>
<dbReference type="AlphaFoldDB" id="A0A453TDX4"/>
<keyword evidence="4" id="KW-1185">Reference proteome</keyword>
<dbReference type="PANTHER" id="PTHR43653:SF1">
    <property type="entry name" value="CYTOCHROME C-TYPE BIOGENESIS PROTEIN CCMF"/>
    <property type="match status" value="1"/>
</dbReference>
<evidence type="ECO:0008006" key="5">
    <source>
        <dbReference type="Google" id="ProtNLM"/>
    </source>
</evidence>
<protein>
    <recommendedName>
        <fullName evidence="5">Cytochrome c assembly protein domain-containing protein</fullName>
    </recommendedName>
</protein>
<comment type="similarity">
    <text evidence="1">Belongs to the CcmF/CycK/Ccl1/NrfE/CcsA family.</text>
</comment>
<evidence type="ECO:0000256" key="2">
    <source>
        <dbReference type="ARBA" id="ARBA00022748"/>
    </source>
</evidence>
<keyword evidence="2" id="KW-0201">Cytochrome c-type biogenesis</keyword>
<dbReference type="PANTHER" id="PTHR43653">
    <property type="entry name" value="CYTOCHROME C ASSEMBLY PROTEIN-RELATED"/>
    <property type="match status" value="1"/>
</dbReference>
<evidence type="ECO:0000256" key="1">
    <source>
        <dbReference type="ARBA" id="ARBA00009186"/>
    </source>
</evidence>
<evidence type="ECO:0000313" key="4">
    <source>
        <dbReference type="Proteomes" id="UP000015105"/>
    </source>
</evidence>
<dbReference type="EnsemblPlants" id="AET7Gv21359300.1">
    <property type="protein sequence ID" value="AET7Gv21359300.1"/>
    <property type="gene ID" value="AET7Gv21359300"/>
</dbReference>
<reference evidence="3" key="4">
    <citation type="submission" date="2019-03" db="UniProtKB">
        <authorList>
            <consortium name="EnsemblPlants"/>
        </authorList>
    </citation>
    <scope>IDENTIFICATION</scope>
</reference>
<dbReference type="Gramene" id="AET7Gv21359300.1">
    <property type="protein sequence ID" value="AET7Gv21359300.1"/>
    <property type="gene ID" value="AET7Gv21359300"/>
</dbReference>
<name>A0A453TDX4_AEGTS</name>
<dbReference type="STRING" id="200361.A0A453TDX4"/>
<reference evidence="3" key="5">
    <citation type="journal article" date="2021" name="G3 (Bethesda)">
        <title>Aegilops tauschii genome assembly Aet v5.0 features greater sequence contiguity and improved annotation.</title>
        <authorList>
            <person name="Wang L."/>
            <person name="Zhu T."/>
            <person name="Rodriguez J.C."/>
            <person name="Deal K.R."/>
            <person name="Dubcovsky J."/>
            <person name="McGuire P.E."/>
            <person name="Lux T."/>
            <person name="Spannagl M."/>
            <person name="Mayer K.F.X."/>
            <person name="Baldrich P."/>
            <person name="Meyers B.C."/>
            <person name="Huo N."/>
            <person name="Gu Y.Q."/>
            <person name="Zhou H."/>
            <person name="Devos K.M."/>
            <person name="Bennetzen J.L."/>
            <person name="Unver T."/>
            <person name="Budak H."/>
            <person name="Gulick P.J."/>
            <person name="Galiba G."/>
            <person name="Kalapos B."/>
            <person name="Nelson D.R."/>
            <person name="Li P."/>
            <person name="You F.M."/>
            <person name="Luo M.C."/>
            <person name="Dvorak J."/>
        </authorList>
    </citation>
    <scope>NUCLEOTIDE SEQUENCE [LARGE SCALE GENOMIC DNA]</scope>
    <source>
        <strain evidence="3">cv. AL8/78</strain>
    </source>
</reference>
<evidence type="ECO:0000313" key="3">
    <source>
        <dbReference type="EnsemblPlants" id="AET7Gv21359300.1"/>
    </source>
</evidence>
<sequence>ALLCFSLLSYQRVPILLVRNFFVRTEPLAESDPISATHPPCIYAGDVASALGFGLCRSKMMNVIVALHSPPMRKDAAEK</sequence>
<dbReference type="GO" id="GO:0016020">
    <property type="term" value="C:membrane"/>
    <property type="evidence" value="ECO:0007669"/>
    <property type="project" value="InterPro"/>
</dbReference>
<reference evidence="4" key="2">
    <citation type="journal article" date="2017" name="Nat. Plants">
        <title>The Aegilops tauschii genome reveals multiple impacts of transposons.</title>
        <authorList>
            <person name="Zhao G."/>
            <person name="Zou C."/>
            <person name="Li K."/>
            <person name="Wang K."/>
            <person name="Li T."/>
            <person name="Gao L."/>
            <person name="Zhang X."/>
            <person name="Wang H."/>
            <person name="Yang Z."/>
            <person name="Liu X."/>
            <person name="Jiang W."/>
            <person name="Mao L."/>
            <person name="Kong X."/>
            <person name="Jiao Y."/>
            <person name="Jia J."/>
        </authorList>
    </citation>
    <scope>NUCLEOTIDE SEQUENCE [LARGE SCALE GENOMIC DNA]</scope>
    <source>
        <strain evidence="4">cv. AL8/78</strain>
    </source>
</reference>